<dbReference type="Gene3D" id="3.40.50.2000">
    <property type="entry name" value="Glycogen Phosphorylase B"/>
    <property type="match status" value="1"/>
</dbReference>
<gene>
    <name evidence="1" type="ORF">A2494_02595</name>
</gene>
<reference evidence="1 2" key="1">
    <citation type="journal article" date="2016" name="Nat. Commun.">
        <title>Thousands of microbial genomes shed light on interconnected biogeochemical processes in an aquifer system.</title>
        <authorList>
            <person name="Anantharaman K."/>
            <person name="Brown C.T."/>
            <person name="Hug L.A."/>
            <person name="Sharon I."/>
            <person name="Castelle C.J."/>
            <person name="Probst A.J."/>
            <person name="Thomas B.C."/>
            <person name="Singh A."/>
            <person name="Wilkins M.J."/>
            <person name="Karaoz U."/>
            <person name="Brodie E.L."/>
            <person name="Williams K.H."/>
            <person name="Hubbard S.S."/>
            <person name="Banfield J.F."/>
        </authorList>
    </citation>
    <scope>NUCLEOTIDE SEQUENCE [LARGE SCALE GENOMIC DNA]</scope>
</reference>
<dbReference type="SUPFAM" id="SSF53756">
    <property type="entry name" value="UDP-Glycosyltransferase/glycogen phosphorylase"/>
    <property type="match status" value="1"/>
</dbReference>
<evidence type="ECO:0008006" key="3">
    <source>
        <dbReference type="Google" id="ProtNLM"/>
    </source>
</evidence>
<dbReference type="AlphaFoldDB" id="A0A1G2DY92"/>
<dbReference type="EMBL" id="MHLU01000085">
    <property type="protein sequence ID" value="OGZ18554.1"/>
    <property type="molecule type" value="Genomic_DNA"/>
</dbReference>
<organism evidence="1 2">
    <name type="scientific">Candidatus Lloydbacteria bacterium RIFOXYC12_FULL_46_25</name>
    <dbReference type="NCBI Taxonomy" id="1798670"/>
    <lineage>
        <taxon>Bacteria</taxon>
        <taxon>Candidatus Lloydiibacteriota</taxon>
    </lineage>
</organism>
<sequence length="181" mass="20310">MKIVIATPLYPPDIGDPAPYVKELAKRLAENDEVTVVSYGRLPEKVFGASFVSIEKRHPLPLRLLRFTIALFRATRKADVLYAENGASVELPAGIVALLTKKPLVLHIGDKVAQDKAESGVLLRSIHTFAHGRARKVIQIIPKTRPEILPFTERPDAEFDAYERSWNTHIHELEEIFTHGT</sequence>
<dbReference type="Proteomes" id="UP000178106">
    <property type="component" value="Unassembled WGS sequence"/>
</dbReference>
<evidence type="ECO:0000313" key="2">
    <source>
        <dbReference type="Proteomes" id="UP000178106"/>
    </source>
</evidence>
<accession>A0A1G2DY92</accession>
<protein>
    <recommendedName>
        <fullName evidence="3">Glycosyltransferase subfamily 4-like N-terminal domain-containing protein</fullName>
    </recommendedName>
</protein>
<evidence type="ECO:0000313" key="1">
    <source>
        <dbReference type="EMBL" id="OGZ18554.1"/>
    </source>
</evidence>
<comment type="caution">
    <text evidence="1">The sequence shown here is derived from an EMBL/GenBank/DDBJ whole genome shotgun (WGS) entry which is preliminary data.</text>
</comment>
<proteinExistence type="predicted"/>
<name>A0A1G2DY92_9BACT</name>